<dbReference type="EMBL" id="VSTH01000142">
    <property type="protein sequence ID" value="TYO62241.1"/>
    <property type="molecule type" value="Genomic_DNA"/>
</dbReference>
<dbReference type="RefSeq" id="WP_148743969.1">
    <property type="nucleotide sequence ID" value="NZ_VSTH01000142.1"/>
</dbReference>
<evidence type="ECO:0000313" key="2">
    <source>
        <dbReference type="Proteomes" id="UP000324797"/>
    </source>
</evidence>
<organism evidence="1 2">
    <name type="scientific">Bradyrhizobium hipponense</name>
    <dbReference type="NCBI Taxonomy" id="2605638"/>
    <lineage>
        <taxon>Bacteria</taxon>
        <taxon>Pseudomonadati</taxon>
        <taxon>Pseudomonadota</taxon>
        <taxon>Alphaproteobacteria</taxon>
        <taxon>Hyphomicrobiales</taxon>
        <taxon>Nitrobacteraceae</taxon>
        <taxon>Bradyrhizobium</taxon>
    </lineage>
</organism>
<proteinExistence type="predicted"/>
<gene>
    <name evidence="1" type="ORF">FXV83_34270</name>
</gene>
<dbReference type="AlphaFoldDB" id="A0A5S4YCU9"/>
<sequence length="169" mass="18831">MKLDQAVRINDHLLDACAALDQARMAIAGLGKAERIELGDWLDAIVGALEDKLFVPIYEQHPDLEPPEADWEPPTISSELTWDDVQLPPSVTEQQLDEIIFSLLTVRRQKTAAIAVLAELHSKNAGLPITDEVIAARLKILSDTDRIEGIGDLRMWRHSEVRLKDGPIN</sequence>
<reference evidence="1 2" key="1">
    <citation type="submission" date="2019-08" db="EMBL/GenBank/DDBJ databases">
        <title>Bradyrhizobium hipponensis sp. nov., a rhizobium isolated from a Lupinus angustifolius root nodule in Tunisia.</title>
        <authorList>
            <person name="Off K."/>
            <person name="Rejili M."/>
            <person name="Mars M."/>
            <person name="Brachmann A."/>
            <person name="Marin M."/>
        </authorList>
    </citation>
    <scope>NUCLEOTIDE SEQUENCE [LARGE SCALE GENOMIC DNA]</scope>
    <source>
        <strain evidence="2">aSej3</strain>
    </source>
</reference>
<dbReference type="Proteomes" id="UP000324797">
    <property type="component" value="Unassembled WGS sequence"/>
</dbReference>
<evidence type="ECO:0000313" key="1">
    <source>
        <dbReference type="EMBL" id="TYO62241.1"/>
    </source>
</evidence>
<name>A0A5S4YCU9_9BRAD</name>
<protein>
    <submittedName>
        <fullName evidence="1">Uncharacterized protein</fullName>
    </submittedName>
</protein>
<comment type="caution">
    <text evidence="1">The sequence shown here is derived from an EMBL/GenBank/DDBJ whole genome shotgun (WGS) entry which is preliminary data.</text>
</comment>
<keyword evidence="2" id="KW-1185">Reference proteome</keyword>
<accession>A0A5S4YCU9</accession>